<sequence>MVLYPREYVIDPTNPDNSYVVGADIKGRVVVAYIIPTEQAKANARDSNTAQSIPSLEEFSQTHRKAMHPCFASKDNSYASPSGVLLLEQISPFNDSPVKHDFPVYQCKWASILRETDDSPLVPMGYGFLEINCNRKFSDEINEYINRYNEIDADIKAGLIDNIVDADQEKMRLHSMIMSKKKKWFIAVILKNRELIKLTNVTEAGFVEVLRPFLERYTEKGMYGGAMIRVRDGNTVLSELCSQCDMSYDYKNLVVRDVKGVIDDFLAWDGKKIIREIKSKPQLIVEIIPTQRINCGKIGNDRYNKDLSYLGGSMQIPKTLKTYVSSEVYTNPIIDYKKEKKFLYSMIAVRVAEIHSSKGTGNLLVSAIHAFSAPIGNVFSIDESGKPAYIMNNSEWAKKQQEKAAAEKALQTA</sequence>
<name>A0A2T4N032_AERVE</name>
<dbReference type="EMBL" id="PZKL01000037">
    <property type="protein sequence ID" value="PTH80137.1"/>
    <property type="molecule type" value="Genomic_DNA"/>
</dbReference>
<proteinExistence type="predicted"/>
<comment type="caution">
    <text evidence="1">The sequence shown here is derived from an EMBL/GenBank/DDBJ whole genome shotgun (WGS) entry which is preliminary data.</text>
</comment>
<evidence type="ECO:0000313" key="2">
    <source>
        <dbReference type="Proteomes" id="UP000241986"/>
    </source>
</evidence>
<protein>
    <submittedName>
        <fullName evidence="1">Uncharacterized protein</fullName>
    </submittedName>
</protein>
<organism evidence="1 2">
    <name type="scientific">Aeromonas veronii</name>
    <dbReference type="NCBI Taxonomy" id="654"/>
    <lineage>
        <taxon>Bacteria</taxon>
        <taxon>Pseudomonadati</taxon>
        <taxon>Pseudomonadota</taxon>
        <taxon>Gammaproteobacteria</taxon>
        <taxon>Aeromonadales</taxon>
        <taxon>Aeromonadaceae</taxon>
        <taxon>Aeromonas</taxon>
    </lineage>
</organism>
<dbReference type="Proteomes" id="UP000241986">
    <property type="component" value="Unassembled WGS sequence"/>
</dbReference>
<accession>A0A2T4N032</accession>
<evidence type="ECO:0000313" key="1">
    <source>
        <dbReference type="EMBL" id="PTH80137.1"/>
    </source>
</evidence>
<reference evidence="1 2" key="1">
    <citation type="submission" date="2018-03" db="EMBL/GenBank/DDBJ databases">
        <title>Aeromonas veronii whole genome sequencing and analysis.</title>
        <authorList>
            <person name="Xie H."/>
            <person name="Liu T."/>
            <person name="Wang K."/>
        </authorList>
    </citation>
    <scope>NUCLEOTIDE SEQUENCE [LARGE SCALE GENOMIC DNA]</scope>
    <source>
        <strain evidence="1 2">XH.VA.1</strain>
    </source>
</reference>
<dbReference type="AlphaFoldDB" id="A0A2T4N032"/>
<gene>
    <name evidence="1" type="ORF">DAA48_16410</name>
</gene>